<dbReference type="Proteomes" id="UP000185680">
    <property type="component" value="Chromosome"/>
</dbReference>
<dbReference type="STRING" id="1763535.LPB072_21215"/>
<reference evidence="3 6" key="2">
    <citation type="submission" date="2016-10" db="EMBL/GenBank/DDBJ databases">
        <title>Hydorgenophaga sp. LPB0072 isolated from gastropod.</title>
        <authorList>
            <person name="Kim E."/>
            <person name="Yi H."/>
        </authorList>
    </citation>
    <scope>NUCLEOTIDE SEQUENCE [LARGE SCALE GENOMIC DNA]</scope>
    <source>
        <strain evidence="3 6">LPB0072</strain>
    </source>
</reference>
<evidence type="ECO:0000313" key="5">
    <source>
        <dbReference type="Proteomes" id="UP000185657"/>
    </source>
</evidence>
<dbReference type="Gene3D" id="2.60.15.10">
    <property type="entry name" value="F0F1 ATP synthase delta/epsilon subunit, N-terminal"/>
    <property type="match status" value="1"/>
</dbReference>
<gene>
    <name evidence="3" type="ORF">LPB072_21215</name>
    <name evidence="4" type="ORF">LPB72_12890</name>
</gene>
<dbReference type="OrthoDB" id="8546953at2"/>
<evidence type="ECO:0000313" key="6">
    <source>
        <dbReference type="Proteomes" id="UP000185680"/>
    </source>
</evidence>
<dbReference type="GO" id="GO:0045259">
    <property type="term" value="C:proton-transporting ATP synthase complex"/>
    <property type="evidence" value="ECO:0007669"/>
    <property type="project" value="UniProtKB-KW"/>
</dbReference>
<protein>
    <recommendedName>
        <fullName evidence="2">ATP synthase F1 complex delta/epsilon subunit N-terminal domain-containing protein</fullName>
    </recommendedName>
</protein>
<feature type="domain" description="ATP synthase F1 complex delta/epsilon subunit N-terminal" evidence="2">
    <location>
        <begin position="25"/>
        <end position="97"/>
    </location>
</feature>
<dbReference type="Proteomes" id="UP000185657">
    <property type="component" value="Unassembled WGS sequence"/>
</dbReference>
<accession>A0A162VZ72</accession>
<organism evidence="3 6">
    <name type="scientific">Hydrogenophaga crassostreae</name>
    <dbReference type="NCBI Taxonomy" id="1763535"/>
    <lineage>
        <taxon>Bacteria</taxon>
        <taxon>Pseudomonadati</taxon>
        <taxon>Pseudomonadota</taxon>
        <taxon>Betaproteobacteria</taxon>
        <taxon>Burkholderiales</taxon>
        <taxon>Comamonadaceae</taxon>
        <taxon>Hydrogenophaga</taxon>
    </lineage>
</organism>
<sequence length="155" mass="17173">MTSLQPEAPKWPNADGLHLLLSSLGQVIVDATGVKSLRAEDASGGFGLWPGHADFLTVLGVGVVSWQDRDEVWHHCAVRRGVMTLRRGAELEVATREAIPGDDLEQLENEVLAQLIQRQQAEDDARRQVRQLEVRTLRELVRPKPGGAFPQGEWP</sequence>
<dbReference type="RefSeq" id="WP_066091310.1">
    <property type="nucleotide sequence ID" value="NZ_CP017476.1"/>
</dbReference>
<dbReference type="SUPFAM" id="SSF51344">
    <property type="entry name" value="Epsilon subunit of F1F0-ATP synthase N-terminal domain"/>
    <property type="match status" value="1"/>
</dbReference>
<keyword evidence="5" id="KW-1185">Reference proteome</keyword>
<dbReference type="AlphaFoldDB" id="A0A162VZ72"/>
<dbReference type="EMBL" id="LVWD01000016">
    <property type="protein sequence ID" value="OAD41414.1"/>
    <property type="molecule type" value="Genomic_DNA"/>
</dbReference>
<dbReference type="InterPro" id="IPR036771">
    <property type="entry name" value="ATPsynth_dsu/esu_N"/>
</dbReference>
<dbReference type="Pfam" id="PF02823">
    <property type="entry name" value="ATP-synt_DE_N"/>
    <property type="match status" value="1"/>
</dbReference>
<dbReference type="KEGG" id="hyl:LPB072_21215"/>
<proteinExistence type="predicted"/>
<evidence type="ECO:0000313" key="4">
    <source>
        <dbReference type="EMBL" id="OAD41414.1"/>
    </source>
</evidence>
<reference evidence="4 5" key="1">
    <citation type="submission" date="2016-02" db="EMBL/GenBank/DDBJ databases">
        <title>Draft genome sequence of Hydrogenophaga sp. LPB0072.</title>
        <authorList>
            <person name="Shin S.-K."/>
            <person name="Yi H."/>
        </authorList>
    </citation>
    <scope>NUCLEOTIDE SEQUENCE [LARGE SCALE GENOMIC DNA]</scope>
    <source>
        <strain evidence="4 5">LPB0072</strain>
    </source>
</reference>
<name>A0A162VZ72_9BURK</name>
<evidence type="ECO:0000259" key="2">
    <source>
        <dbReference type="Pfam" id="PF02823"/>
    </source>
</evidence>
<evidence type="ECO:0000313" key="3">
    <source>
        <dbReference type="EMBL" id="AOW14962.1"/>
    </source>
</evidence>
<evidence type="ECO:0000256" key="1">
    <source>
        <dbReference type="ARBA" id="ARBA00023196"/>
    </source>
</evidence>
<dbReference type="EMBL" id="CP017476">
    <property type="protein sequence ID" value="AOW14962.1"/>
    <property type="molecule type" value="Genomic_DNA"/>
</dbReference>
<keyword evidence="1" id="KW-0139">CF(1)</keyword>
<dbReference type="GO" id="GO:0015986">
    <property type="term" value="P:proton motive force-driven ATP synthesis"/>
    <property type="evidence" value="ECO:0007669"/>
    <property type="project" value="InterPro"/>
</dbReference>
<dbReference type="InterPro" id="IPR020546">
    <property type="entry name" value="ATP_synth_F1_dsu/esu_N"/>
</dbReference>
<keyword evidence="1" id="KW-0066">ATP synthesis</keyword>